<dbReference type="RefSeq" id="XP_007407238.1">
    <property type="nucleotide sequence ID" value="XM_007407176.1"/>
</dbReference>
<dbReference type="HOGENOM" id="CLU_622676_0_0_1"/>
<dbReference type="AlphaFoldDB" id="F4RE28"/>
<sequence length="440" mass="49387">MAEPVQIEHGHAKWLFNINEALNRDMINQYRVFKEEYQIWCEKEGTEPRDLGLMNFTFKEKKKESENQTETTKDKSKTKIETNTKMIIGSLPTNDMTGLSQYFHDIMINKNIHMSVSIFDPTWILQDALFMKTRSTKTSCSTNVISYVGLPYVNEYRLTSNEWSTRFNLMVKYQAEKYDILDSQKDSPIAPRLRLHKENVLQIQVKNYGKWTPAMRYDIAHRRNVWENRLPDGSMADVGTLNVELAERAKEDAKHFNDYNYVDNPYAFGNVMQNISPLNGETYPQHASWDSNHALIDTQAEMLTGRNLSVSNNQPVNPVVGSNLSVLANGKAVKYKVNNPYGNAHDYSNNGYVSQPYYNSSPFYHNQHTFMPNVGSNRGGSGNRGGMRGGNHRGGRGAVTGRGGNLCPSIGPGSFDKSIGASGSKNAEGSGNSNSASGSM</sequence>
<evidence type="ECO:0000313" key="3">
    <source>
        <dbReference type="Proteomes" id="UP000001072"/>
    </source>
</evidence>
<keyword evidence="3" id="KW-1185">Reference proteome</keyword>
<dbReference type="GeneID" id="18937434"/>
<evidence type="ECO:0000313" key="2">
    <source>
        <dbReference type="EMBL" id="EGG09511.1"/>
    </source>
</evidence>
<dbReference type="VEuPathDB" id="FungiDB:MELLADRAFT_96006"/>
<feature type="compositionally biased region" description="Low complexity" evidence="1">
    <location>
        <begin position="420"/>
        <end position="440"/>
    </location>
</feature>
<evidence type="ECO:0000256" key="1">
    <source>
        <dbReference type="SAM" id="MobiDB-lite"/>
    </source>
</evidence>
<dbReference type="EMBL" id="GL883097">
    <property type="protein sequence ID" value="EGG09511.1"/>
    <property type="molecule type" value="Genomic_DNA"/>
</dbReference>
<dbReference type="InParanoid" id="F4RE28"/>
<dbReference type="KEGG" id="mlr:MELLADRAFT_96006"/>
<dbReference type="Proteomes" id="UP000001072">
    <property type="component" value="Unassembled WGS sequence"/>
</dbReference>
<feature type="compositionally biased region" description="Gly residues" evidence="1">
    <location>
        <begin position="377"/>
        <end position="389"/>
    </location>
</feature>
<protein>
    <submittedName>
        <fullName evidence="2">Uncharacterized protein</fullName>
    </submittedName>
</protein>
<reference evidence="3" key="1">
    <citation type="journal article" date="2011" name="Proc. Natl. Acad. Sci. U.S.A.">
        <title>Obligate biotrophy features unraveled by the genomic analysis of rust fungi.</title>
        <authorList>
            <person name="Duplessis S."/>
            <person name="Cuomo C.A."/>
            <person name="Lin Y.-C."/>
            <person name="Aerts A."/>
            <person name="Tisserant E."/>
            <person name="Veneault-Fourrey C."/>
            <person name="Joly D.L."/>
            <person name="Hacquard S."/>
            <person name="Amselem J."/>
            <person name="Cantarel B.L."/>
            <person name="Chiu R."/>
            <person name="Coutinho P.M."/>
            <person name="Feau N."/>
            <person name="Field M."/>
            <person name="Frey P."/>
            <person name="Gelhaye E."/>
            <person name="Goldberg J."/>
            <person name="Grabherr M.G."/>
            <person name="Kodira C.D."/>
            <person name="Kohler A."/>
            <person name="Kuees U."/>
            <person name="Lindquist E.A."/>
            <person name="Lucas S.M."/>
            <person name="Mago R."/>
            <person name="Mauceli E."/>
            <person name="Morin E."/>
            <person name="Murat C."/>
            <person name="Pangilinan J.L."/>
            <person name="Park R."/>
            <person name="Pearson M."/>
            <person name="Quesneville H."/>
            <person name="Rouhier N."/>
            <person name="Sakthikumar S."/>
            <person name="Salamov A.A."/>
            <person name="Schmutz J."/>
            <person name="Selles B."/>
            <person name="Shapiro H."/>
            <person name="Tanguay P."/>
            <person name="Tuskan G.A."/>
            <person name="Henrissat B."/>
            <person name="Van de Peer Y."/>
            <person name="Rouze P."/>
            <person name="Ellis J.G."/>
            <person name="Dodds P.N."/>
            <person name="Schein J.E."/>
            <person name="Zhong S."/>
            <person name="Hamelin R.C."/>
            <person name="Grigoriev I.V."/>
            <person name="Szabo L.J."/>
            <person name="Martin F."/>
        </authorList>
    </citation>
    <scope>NUCLEOTIDE SEQUENCE [LARGE SCALE GENOMIC DNA]</scope>
    <source>
        <strain evidence="3">98AG31 / pathotype 3-4-7</strain>
    </source>
</reference>
<feature type="region of interest" description="Disordered" evidence="1">
    <location>
        <begin position="377"/>
        <end position="440"/>
    </location>
</feature>
<organism evidence="3">
    <name type="scientific">Melampsora larici-populina (strain 98AG31 / pathotype 3-4-7)</name>
    <name type="common">Poplar leaf rust fungus</name>
    <dbReference type="NCBI Taxonomy" id="747676"/>
    <lineage>
        <taxon>Eukaryota</taxon>
        <taxon>Fungi</taxon>
        <taxon>Dikarya</taxon>
        <taxon>Basidiomycota</taxon>
        <taxon>Pucciniomycotina</taxon>
        <taxon>Pucciniomycetes</taxon>
        <taxon>Pucciniales</taxon>
        <taxon>Melampsoraceae</taxon>
        <taxon>Melampsora</taxon>
    </lineage>
</organism>
<proteinExistence type="predicted"/>
<name>F4RE28_MELLP</name>
<gene>
    <name evidence="2" type="ORF">MELLADRAFT_96006</name>
</gene>
<accession>F4RE28</accession>